<organism evidence="1 2">
    <name type="scientific">Parelaphostrongylus tenuis</name>
    <name type="common">Meningeal worm</name>
    <dbReference type="NCBI Taxonomy" id="148309"/>
    <lineage>
        <taxon>Eukaryota</taxon>
        <taxon>Metazoa</taxon>
        <taxon>Ecdysozoa</taxon>
        <taxon>Nematoda</taxon>
        <taxon>Chromadorea</taxon>
        <taxon>Rhabditida</taxon>
        <taxon>Rhabditina</taxon>
        <taxon>Rhabditomorpha</taxon>
        <taxon>Strongyloidea</taxon>
        <taxon>Metastrongylidae</taxon>
        <taxon>Parelaphostrongylus</taxon>
    </lineage>
</organism>
<dbReference type="EMBL" id="JAHQIW010001538">
    <property type="protein sequence ID" value="KAJ1352744.1"/>
    <property type="molecule type" value="Genomic_DNA"/>
</dbReference>
<evidence type="ECO:0000313" key="1">
    <source>
        <dbReference type="EMBL" id="KAJ1352744.1"/>
    </source>
</evidence>
<dbReference type="AlphaFoldDB" id="A0AAD5MS83"/>
<sequence length="61" mass="7122">MRHLLNCEVVKKEEIEAALNYSVINNSEIDFDVVDEHEAKLNLLIEAHIIWSPWPAQRVTH</sequence>
<proteinExistence type="predicted"/>
<protein>
    <submittedName>
        <fullName evidence="1">Uncharacterized protein</fullName>
    </submittedName>
</protein>
<evidence type="ECO:0000313" key="2">
    <source>
        <dbReference type="Proteomes" id="UP001196413"/>
    </source>
</evidence>
<gene>
    <name evidence="1" type="ORF">KIN20_009167</name>
</gene>
<keyword evidence="2" id="KW-1185">Reference proteome</keyword>
<name>A0AAD5MS83_PARTN</name>
<dbReference type="Proteomes" id="UP001196413">
    <property type="component" value="Unassembled WGS sequence"/>
</dbReference>
<accession>A0AAD5MS83</accession>
<reference evidence="1" key="1">
    <citation type="submission" date="2021-06" db="EMBL/GenBank/DDBJ databases">
        <title>Parelaphostrongylus tenuis whole genome reference sequence.</title>
        <authorList>
            <person name="Garwood T.J."/>
            <person name="Larsen P.A."/>
            <person name="Fountain-Jones N.M."/>
            <person name="Garbe J.R."/>
            <person name="Macchietto M.G."/>
            <person name="Kania S.A."/>
            <person name="Gerhold R.W."/>
            <person name="Richards J.E."/>
            <person name="Wolf T.M."/>
        </authorList>
    </citation>
    <scope>NUCLEOTIDE SEQUENCE</scope>
    <source>
        <strain evidence="1">MNPRO001-30</strain>
        <tissue evidence="1">Meninges</tissue>
    </source>
</reference>
<comment type="caution">
    <text evidence="1">The sequence shown here is derived from an EMBL/GenBank/DDBJ whole genome shotgun (WGS) entry which is preliminary data.</text>
</comment>